<gene>
    <name evidence="1" type="primary">DEG1</name>
    <name evidence="1" type="ORF">H2198_000526</name>
</gene>
<keyword evidence="2" id="KW-1185">Reference proteome</keyword>
<sequence>MEADLSALSQNELLERCMRLEEQLKVSNARITALTEAARSTNSSSDVLAARPKKPMKQFDASLHATRFIALKFSYLGHRYNGFEHANRCFTPLPTIEEVLWKALRKARLISPAVPEDADDSFDVIWNEKTRKEQYYIHGKPRPGDERRKRLEISWDGCEYSKCGRTDRGVSAFGQVIGIRLRSNAPVPKEAPLQTTGEDTDEHPEPIAGDKVPHEAQSESFDPIKDEIPYVYMLNMILPSDIRILAWCPSPPKGFDARYSCQERRYKYFFTNPAFCPTPGPLGLVHASGERAPVREGWLDIEKMREAAKKLEGLHDFRNLCQLDASKQMPSCQRRMTFADVEEIETDPTTLVLDPQLNAFGGVEENMPNGTVSRSLAGPKVFAIVLHGSAFLWHQVRCIASVLFLVGQGLESPNVIDKLLDIEQTPGRPHYAMADDAPLVLWDCVYPSENQTSENGLNWIYAGDESTVPALNGKGDGKFGLGGTVDELWTQWQQAKLREAQIGGLLSLALSHGDGTSITRGGLRDPQSVKSRSQKVFEGGGKARLVGDYQPLMQRRPMDTLEVLNARYLTTVKGARRFAGRGMDINQD</sequence>
<evidence type="ECO:0000313" key="2">
    <source>
        <dbReference type="Proteomes" id="UP001172386"/>
    </source>
</evidence>
<protein>
    <submittedName>
        <fullName evidence="1">Pseudouridine synthase deg1</fullName>
        <ecNumber evidence="1">5.4.99.45</ecNumber>
    </submittedName>
</protein>
<reference evidence="1" key="1">
    <citation type="submission" date="2022-10" db="EMBL/GenBank/DDBJ databases">
        <title>Culturing micro-colonial fungi from biological soil crusts in the Mojave desert and describing Neophaeococcomyces mojavensis, and introducing the new genera and species Taxawa tesnikishii.</title>
        <authorList>
            <person name="Kurbessoian T."/>
            <person name="Stajich J.E."/>
        </authorList>
    </citation>
    <scope>NUCLEOTIDE SEQUENCE</scope>
    <source>
        <strain evidence="1">JES_112</strain>
    </source>
</reference>
<dbReference type="EMBL" id="JAPDRQ010000005">
    <property type="protein sequence ID" value="KAJ9664023.1"/>
    <property type="molecule type" value="Genomic_DNA"/>
</dbReference>
<comment type="caution">
    <text evidence="1">The sequence shown here is derived from an EMBL/GenBank/DDBJ whole genome shotgun (WGS) entry which is preliminary data.</text>
</comment>
<proteinExistence type="predicted"/>
<accession>A0ACC3AKK3</accession>
<organism evidence="1 2">
    <name type="scientific">Neophaeococcomyces mojaviensis</name>
    <dbReference type="NCBI Taxonomy" id="3383035"/>
    <lineage>
        <taxon>Eukaryota</taxon>
        <taxon>Fungi</taxon>
        <taxon>Dikarya</taxon>
        <taxon>Ascomycota</taxon>
        <taxon>Pezizomycotina</taxon>
        <taxon>Eurotiomycetes</taxon>
        <taxon>Chaetothyriomycetidae</taxon>
        <taxon>Chaetothyriales</taxon>
        <taxon>Chaetothyriales incertae sedis</taxon>
        <taxon>Neophaeococcomyces</taxon>
    </lineage>
</organism>
<keyword evidence="1" id="KW-0413">Isomerase</keyword>
<name>A0ACC3AKK3_9EURO</name>
<evidence type="ECO:0000313" key="1">
    <source>
        <dbReference type="EMBL" id="KAJ9664023.1"/>
    </source>
</evidence>
<dbReference type="Proteomes" id="UP001172386">
    <property type="component" value="Unassembled WGS sequence"/>
</dbReference>
<dbReference type="EC" id="5.4.99.45" evidence="1"/>